<dbReference type="EMBL" id="JADCTT010000002">
    <property type="protein sequence ID" value="KAF9758152.1"/>
    <property type="molecule type" value="Genomic_DNA"/>
</dbReference>
<evidence type="ECO:0000313" key="1">
    <source>
        <dbReference type="EMBL" id="KAF9758152.1"/>
    </source>
</evidence>
<name>A0A8H7NM67_BIOOC</name>
<sequence length="201" mass="21567">MQSLPSHRQVLTALIDAISAACTVNEQESDAATQPTDRRRLFLTLHVLFPNLLLPALDLIDRKLVTLVTLHGATEEEPPSSVILVKSAVAKPIRRGRPPEPPRNYVVRLSAWSCNCASFSVDAFLPTSGERFPFAGGEVNDHGGGLFGGLSSDGSAVPGHVPCCKHLLAAVLASQWGHLLGAYMERKSVTKEELAGLLARI</sequence>
<gene>
    <name evidence="1" type="ORF">IM811_009096</name>
</gene>
<organism evidence="1 2">
    <name type="scientific">Bionectria ochroleuca</name>
    <name type="common">Gliocladium roseum</name>
    <dbReference type="NCBI Taxonomy" id="29856"/>
    <lineage>
        <taxon>Eukaryota</taxon>
        <taxon>Fungi</taxon>
        <taxon>Dikarya</taxon>
        <taxon>Ascomycota</taxon>
        <taxon>Pezizomycotina</taxon>
        <taxon>Sordariomycetes</taxon>
        <taxon>Hypocreomycetidae</taxon>
        <taxon>Hypocreales</taxon>
        <taxon>Bionectriaceae</taxon>
        <taxon>Clonostachys</taxon>
    </lineage>
</organism>
<comment type="caution">
    <text evidence="1">The sequence shown here is derived from an EMBL/GenBank/DDBJ whole genome shotgun (WGS) entry which is preliminary data.</text>
</comment>
<reference evidence="1" key="1">
    <citation type="submission" date="2020-10" db="EMBL/GenBank/DDBJ databases">
        <title>High-Quality Genome Resource of Clonostachys rosea strain S41 by Oxford Nanopore Long-Read Sequencing.</title>
        <authorList>
            <person name="Wang H."/>
        </authorList>
    </citation>
    <scope>NUCLEOTIDE SEQUENCE</scope>
    <source>
        <strain evidence="1">S41</strain>
    </source>
</reference>
<evidence type="ECO:0008006" key="3">
    <source>
        <dbReference type="Google" id="ProtNLM"/>
    </source>
</evidence>
<accession>A0A8H7NM67</accession>
<evidence type="ECO:0000313" key="2">
    <source>
        <dbReference type="Proteomes" id="UP000616885"/>
    </source>
</evidence>
<proteinExistence type="predicted"/>
<dbReference type="Proteomes" id="UP000616885">
    <property type="component" value="Unassembled WGS sequence"/>
</dbReference>
<protein>
    <recommendedName>
        <fullName evidence="3">SWIM-type domain-containing protein</fullName>
    </recommendedName>
</protein>
<dbReference type="AlphaFoldDB" id="A0A8H7NM67"/>